<keyword evidence="5" id="KW-0862">Zinc</keyword>
<feature type="compositionally biased region" description="Polar residues" evidence="12">
    <location>
        <begin position="1046"/>
        <end position="1055"/>
    </location>
</feature>
<comment type="similarity">
    <text evidence="11">Belongs to the SGF11 family.</text>
</comment>
<keyword evidence="9" id="KW-0804">Transcription</keyword>
<dbReference type="Gene3D" id="3.30.160.60">
    <property type="entry name" value="Classic Zinc Finger"/>
    <property type="match status" value="1"/>
</dbReference>
<feature type="region of interest" description="Disordered" evidence="12">
    <location>
        <begin position="494"/>
        <end position="517"/>
    </location>
</feature>
<comment type="caution">
    <text evidence="16">The sequence shown here is derived from an EMBL/GenBank/DDBJ whole genome shotgun (WGS) entry which is preliminary data.</text>
</comment>
<feature type="compositionally biased region" description="Polar residues" evidence="12">
    <location>
        <begin position="27"/>
        <end position="39"/>
    </location>
</feature>
<dbReference type="InterPro" id="IPR039182">
    <property type="entry name" value="Pop1"/>
</dbReference>
<dbReference type="GO" id="GO:0008270">
    <property type="term" value="F:zinc ion binding"/>
    <property type="evidence" value="ECO:0007669"/>
    <property type="project" value="UniProtKB-KW"/>
</dbReference>
<dbReference type="GO" id="GO:0070461">
    <property type="term" value="C:SAGA-type complex"/>
    <property type="evidence" value="ECO:0007669"/>
    <property type="project" value="UniProtKB-ARBA"/>
</dbReference>
<keyword evidence="10" id="KW-0539">Nucleus</keyword>
<evidence type="ECO:0000256" key="1">
    <source>
        <dbReference type="ARBA" id="ARBA00004123"/>
    </source>
</evidence>
<evidence type="ECO:0000313" key="17">
    <source>
        <dbReference type="Proteomes" id="UP000799536"/>
    </source>
</evidence>
<keyword evidence="7" id="KW-0805">Transcription regulation</keyword>
<dbReference type="AlphaFoldDB" id="A0A9P4JHS2"/>
<evidence type="ECO:0000256" key="5">
    <source>
        <dbReference type="ARBA" id="ARBA00022833"/>
    </source>
</evidence>
<dbReference type="EMBL" id="ML994063">
    <property type="protein sequence ID" value="KAF2199653.1"/>
    <property type="molecule type" value="Genomic_DNA"/>
</dbReference>
<comment type="subcellular location">
    <subcellularLocation>
        <location evidence="1 11">Nucleus</location>
    </subcellularLocation>
</comment>
<proteinExistence type="inferred from homology"/>
<evidence type="ECO:0000259" key="13">
    <source>
        <dbReference type="Pfam" id="PF06978"/>
    </source>
</evidence>
<gene>
    <name evidence="16" type="ORF">GQ43DRAFT_375707</name>
</gene>
<evidence type="ECO:0000256" key="10">
    <source>
        <dbReference type="ARBA" id="ARBA00023242"/>
    </source>
</evidence>
<evidence type="ECO:0000256" key="9">
    <source>
        <dbReference type="ARBA" id="ARBA00023163"/>
    </source>
</evidence>
<feature type="compositionally biased region" description="Basic and acidic residues" evidence="12">
    <location>
        <begin position="1232"/>
        <end position="1244"/>
    </location>
</feature>
<dbReference type="GO" id="GO:0006325">
    <property type="term" value="P:chromatin organization"/>
    <property type="evidence" value="ECO:0007669"/>
    <property type="project" value="UniProtKB-KW"/>
</dbReference>
<keyword evidence="8 11" id="KW-0010">Activator</keyword>
<feature type="domain" description="POP1 C-terminal" evidence="15">
    <location>
        <begin position="692"/>
        <end position="849"/>
    </location>
</feature>
<sequence>MADNPNKRKQGQSGAPGAKRPRFQAHFKNTISTTPSSKAYPNDEVNVACFVRAHENEIRALEAGIENAKKRLMRRAFQDVPRDMRRRTASHNPRRVPGRLRTRATREMNEDNTPKMRGKSGSGIGKGTTAWLRKEGMKKAKRKPRKRGSDKEEDGKITITETISGDAMEGVETAKVSHMAATKRKRRPSLAKAALVPARFRKRQINKCWLPTHMFHTKRAHMTPPNEPLWRFAIPITPTLKSYRLTHRAATLRGATAWDMSYISTIGLHGTEGSIVGMLRALHFCSGVDEESWEDSRKAKKWKNGTRTWEGWLYEREGKLPKKIAPVTVIWSAQGPNDKAKRKVFIRVHPSAFLHLWNEVLKVSKVQKPNVAVEDLRFEIGSIEITGPGATETLCSALTPIPASEGHSDASERPEAVWKALAPVTNLGVLPHDVLLGFNVTDPRLHYPPRTVEVSQDASSQSQLMQTLAYWPVDDSQTSPSIFNRDVRLAAGRSLPSQQSINRRKGAASPGEYPEPRSGDPVIPVLAFVSRSSNSWTVLLPWKCVDPVWRHMMFYPISTGGNPKYGGLTERRQIYFERSAPWYPGDFPGTAAGWTWELQQRIEREKEWLKRPKGKRIEWGSIDLGKDRKGEVGNPWDCDWERLLQKGPAVADDQNPLDSSAPFRHLPSPTVLSLLSHPDPSTLSQYISIPHLFTVKITMVQRGHPTDCARIYRLPTTDSQLRKKWLSLMPHSESTGKGPIKQRWKQDNRKLPLHLQRRALAASLLDPHKQDDGALKAGHPDYPAVPDEEDLIGFVTTGNYNLAEGRMTAVANMHLKSVVEDGKKSPPGERRICIVRNAGQSLGRLANMSEDRAADGQGDFVKSPIKLSGAQLEELTHDILEDTVYNIIHDIAKSCHRSEKLLRMQSAATEAETLALQSMEVPSQKGATSQSAPTATTDAAVYDNGRVFLKGNPLKTTPNITCPHCKQPRLMHPIMGKGMQEPDIKNVYCNLYPWVQRPGHDIYGNPFPTDMAKSKKERELVKKAEKNNAGTPNSQDADVIAGEGNGPQNRKTTGISTGGKPASYIPWHTCPNCKRSLLITRFAKHLEQCLGISGRQSSRNARAKLIGQNGTGSGMSNTPLGSRLGTPVPGSQSFGTKEKRSSPTKKLGAEDDDVDDNETPEKKKKKKSSYIKKADRERMAKEGVGPLKVKLKSKDSSKEGDSAQRKSENGEGKRDREDGGDEVPRKKIKLTLGKENDAANKDSRSSSNTAGGSVAGDGKGESK</sequence>
<dbReference type="Pfam" id="PF22770">
    <property type="entry name" value="POP1_C"/>
    <property type="match status" value="1"/>
</dbReference>
<dbReference type="PANTHER" id="PTHR22731">
    <property type="entry name" value="RIBONUCLEASES P/MRP PROTEIN SUBUNIT POP1"/>
    <property type="match status" value="1"/>
</dbReference>
<dbReference type="Pfam" id="PF08170">
    <property type="entry name" value="POPLD"/>
    <property type="match status" value="1"/>
</dbReference>
<evidence type="ECO:0000259" key="14">
    <source>
        <dbReference type="Pfam" id="PF08170"/>
    </source>
</evidence>
<evidence type="ECO:0000313" key="16">
    <source>
        <dbReference type="EMBL" id="KAF2199653.1"/>
    </source>
</evidence>
<dbReference type="InterPro" id="IPR012590">
    <property type="entry name" value="POPLD_dom"/>
</dbReference>
<evidence type="ECO:0000256" key="8">
    <source>
        <dbReference type="ARBA" id="ARBA00023159"/>
    </source>
</evidence>
<evidence type="ECO:0000256" key="2">
    <source>
        <dbReference type="ARBA" id="ARBA00022694"/>
    </source>
</evidence>
<name>A0A9P4JHS2_9PLEO</name>
<dbReference type="OrthoDB" id="442863at2759"/>
<dbReference type="GO" id="GO:0005655">
    <property type="term" value="C:nucleolar ribonuclease P complex"/>
    <property type="evidence" value="ECO:0007669"/>
    <property type="project" value="InterPro"/>
</dbReference>
<keyword evidence="6" id="KW-0156">Chromatin regulator</keyword>
<evidence type="ECO:0000256" key="4">
    <source>
        <dbReference type="ARBA" id="ARBA00022771"/>
    </source>
</evidence>
<feature type="region of interest" description="Disordered" evidence="12">
    <location>
        <begin position="1"/>
        <end position="39"/>
    </location>
</feature>
<feature type="region of interest" description="Disordered" evidence="12">
    <location>
        <begin position="134"/>
        <end position="157"/>
    </location>
</feature>
<dbReference type="Pfam" id="PF06978">
    <property type="entry name" value="POP1_N"/>
    <property type="match status" value="1"/>
</dbReference>
<accession>A0A9P4JHS2</accession>
<reference evidence="16" key="1">
    <citation type="journal article" date="2020" name="Stud. Mycol.">
        <title>101 Dothideomycetes genomes: a test case for predicting lifestyles and emergence of pathogens.</title>
        <authorList>
            <person name="Haridas S."/>
            <person name="Albert R."/>
            <person name="Binder M."/>
            <person name="Bloem J."/>
            <person name="Labutti K."/>
            <person name="Salamov A."/>
            <person name="Andreopoulos B."/>
            <person name="Baker S."/>
            <person name="Barry K."/>
            <person name="Bills G."/>
            <person name="Bluhm B."/>
            <person name="Cannon C."/>
            <person name="Castanera R."/>
            <person name="Culley D."/>
            <person name="Daum C."/>
            <person name="Ezra D."/>
            <person name="Gonzalez J."/>
            <person name="Henrissat B."/>
            <person name="Kuo A."/>
            <person name="Liang C."/>
            <person name="Lipzen A."/>
            <person name="Lutzoni F."/>
            <person name="Magnuson J."/>
            <person name="Mondo S."/>
            <person name="Nolan M."/>
            <person name="Ohm R."/>
            <person name="Pangilinan J."/>
            <person name="Park H.-J."/>
            <person name="Ramirez L."/>
            <person name="Alfaro M."/>
            <person name="Sun H."/>
            <person name="Tritt A."/>
            <person name="Yoshinaga Y."/>
            <person name="Zwiers L.-H."/>
            <person name="Turgeon B."/>
            <person name="Goodwin S."/>
            <person name="Spatafora J."/>
            <person name="Crous P."/>
            <person name="Grigoriev I."/>
        </authorList>
    </citation>
    <scope>NUCLEOTIDE SEQUENCE</scope>
    <source>
        <strain evidence="16">ATCC 74209</strain>
    </source>
</reference>
<feature type="compositionally biased region" description="Basic and acidic residues" evidence="12">
    <location>
        <begin position="1192"/>
        <end position="1225"/>
    </location>
</feature>
<dbReference type="GO" id="GO:0001682">
    <property type="term" value="P:tRNA 5'-leader removal"/>
    <property type="evidence" value="ECO:0007669"/>
    <property type="project" value="InterPro"/>
</dbReference>
<dbReference type="InterPro" id="IPR055079">
    <property type="entry name" value="POP1_C"/>
</dbReference>
<keyword evidence="4" id="KW-0863">Zinc-finger</keyword>
<dbReference type="Pfam" id="PF08209">
    <property type="entry name" value="Sgf11"/>
    <property type="match status" value="1"/>
</dbReference>
<feature type="domain" description="Pop1 N-terminal" evidence="13">
    <location>
        <begin position="50"/>
        <end position="270"/>
    </location>
</feature>
<evidence type="ECO:0000256" key="11">
    <source>
        <dbReference type="RuleBase" id="RU261113"/>
    </source>
</evidence>
<dbReference type="InterPro" id="IPR009723">
    <property type="entry name" value="Pop1_N"/>
</dbReference>
<feature type="region of interest" description="Disordered" evidence="12">
    <location>
        <begin position="1024"/>
        <end position="1058"/>
    </location>
</feature>
<dbReference type="GO" id="GO:0000172">
    <property type="term" value="C:ribonuclease MRP complex"/>
    <property type="evidence" value="ECO:0007669"/>
    <property type="project" value="InterPro"/>
</dbReference>
<keyword evidence="2" id="KW-0819">tRNA processing</keyword>
<dbReference type="InterPro" id="IPR013246">
    <property type="entry name" value="SAGA_su_Sgf11"/>
</dbReference>
<keyword evidence="17" id="KW-1185">Reference proteome</keyword>
<evidence type="ECO:0000259" key="15">
    <source>
        <dbReference type="Pfam" id="PF22770"/>
    </source>
</evidence>
<feature type="region of interest" description="Disordered" evidence="12">
    <location>
        <begin position="1106"/>
        <end position="1263"/>
    </location>
</feature>
<feature type="compositionally biased region" description="Basic and acidic residues" evidence="12">
    <location>
        <begin position="147"/>
        <end position="156"/>
    </location>
</feature>
<evidence type="ECO:0000256" key="7">
    <source>
        <dbReference type="ARBA" id="ARBA00023015"/>
    </source>
</evidence>
<organism evidence="16 17">
    <name type="scientific">Delitschia confertaspora ATCC 74209</name>
    <dbReference type="NCBI Taxonomy" id="1513339"/>
    <lineage>
        <taxon>Eukaryota</taxon>
        <taxon>Fungi</taxon>
        <taxon>Dikarya</taxon>
        <taxon>Ascomycota</taxon>
        <taxon>Pezizomycotina</taxon>
        <taxon>Dothideomycetes</taxon>
        <taxon>Pleosporomycetidae</taxon>
        <taxon>Pleosporales</taxon>
        <taxon>Delitschiaceae</taxon>
        <taxon>Delitschia</taxon>
    </lineage>
</organism>
<feature type="domain" description="POPLD" evidence="14">
    <location>
        <begin position="535"/>
        <end position="640"/>
    </location>
</feature>
<evidence type="ECO:0000256" key="6">
    <source>
        <dbReference type="ARBA" id="ARBA00022853"/>
    </source>
</evidence>
<evidence type="ECO:0000256" key="3">
    <source>
        <dbReference type="ARBA" id="ARBA00022723"/>
    </source>
</evidence>
<keyword evidence="3" id="KW-0479">Metal-binding</keyword>
<protein>
    <recommendedName>
        <fullName evidence="11">SAGA-associated factor 11</fullName>
    </recommendedName>
</protein>
<feature type="compositionally biased region" description="Basic and acidic residues" evidence="12">
    <location>
        <begin position="1172"/>
        <end position="1181"/>
    </location>
</feature>
<feature type="region of interest" description="Disordered" evidence="12">
    <location>
        <begin position="109"/>
        <end position="128"/>
    </location>
</feature>
<dbReference type="Proteomes" id="UP000799536">
    <property type="component" value="Unassembled WGS sequence"/>
</dbReference>
<evidence type="ECO:0000256" key="12">
    <source>
        <dbReference type="SAM" id="MobiDB-lite"/>
    </source>
</evidence>
<dbReference type="PANTHER" id="PTHR22731:SF3">
    <property type="entry name" value="RIBONUCLEASES P_MRP PROTEIN SUBUNIT POP1"/>
    <property type="match status" value="1"/>
</dbReference>